<feature type="domain" description="Methyltransferase type 11" evidence="4">
    <location>
        <begin position="43"/>
        <end position="136"/>
    </location>
</feature>
<evidence type="ECO:0000313" key="5">
    <source>
        <dbReference type="EMBL" id="MFB9327146.1"/>
    </source>
</evidence>
<evidence type="ECO:0000259" key="4">
    <source>
        <dbReference type="Pfam" id="PF08241"/>
    </source>
</evidence>
<dbReference type="EMBL" id="JBHMDO010000024">
    <property type="protein sequence ID" value="MFB9327146.1"/>
    <property type="molecule type" value="Genomic_DNA"/>
</dbReference>
<dbReference type="SUPFAM" id="SSF53335">
    <property type="entry name" value="S-adenosyl-L-methionine-dependent methyltransferases"/>
    <property type="match status" value="1"/>
</dbReference>
<keyword evidence="6" id="KW-1185">Reference proteome</keyword>
<name>A0ABV5KRB2_9BACL</name>
<gene>
    <name evidence="5" type="ORF">ACFFSY_14560</name>
</gene>
<dbReference type="PANTHER" id="PTHR44942">
    <property type="entry name" value="METHYLTRANSF_11 DOMAIN-CONTAINING PROTEIN"/>
    <property type="match status" value="1"/>
</dbReference>
<dbReference type="InterPro" id="IPR029063">
    <property type="entry name" value="SAM-dependent_MTases_sf"/>
</dbReference>
<evidence type="ECO:0000313" key="6">
    <source>
        <dbReference type="Proteomes" id="UP001589747"/>
    </source>
</evidence>
<evidence type="ECO:0000256" key="1">
    <source>
        <dbReference type="ARBA" id="ARBA00008361"/>
    </source>
</evidence>
<comment type="caution">
    <text evidence="5">The sequence shown here is derived from an EMBL/GenBank/DDBJ whole genome shotgun (WGS) entry which is preliminary data.</text>
</comment>
<dbReference type="CDD" id="cd02440">
    <property type="entry name" value="AdoMet_MTases"/>
    <property type="match status" value="1"/>
</dbReference>
<evidence type="ECO:0000256" key="2">
    <source>
        <dbReference type="ARBA" id="ARBA00022603"/>
    </source>
</evidence>
<accession>A0ABV5KRB2</accession>
<dbReference type="Proteomes" id="UP001589747">
    <property type="component" value="Unassembled WGS sequence"/>
</dbReference>
<protein>
    <submittedName>
        <fullName evidence="5">Methyltransferase domain-containing protein</fullName>
    </submittedName>
</protein>
<dbReference type="Pfam" id="PF08241">
    <property type="entry name" value="Methyltransf_11"/>
    <property type="match status" value="1"/>
</dbReference>
<evidence type="ECO:0000256" key="3">
    <source>
        <dbReference type="ARBA" id="ARBA00022679"/>
    </source>
</evidence>
<dbReference type="InterPro" id="IPR013216">
    <property type="entry name" value="Methyltransf_11"/>
</dbReference>
<comment type="similarity">
    <text evidence="1">Belongs to the methyltransferase superfamily.</text>
</comment>
<sequence>MDSKKRFSNRVQDYVKFRPSYPSALIDDWIRLADVQAGDRVADVGAGTGIFTRLLLDRGLEVLAVEPNDEMRIAAEQAVSPAQLAQFRSVAASAEETSLADGEVDAVVSAQAFHWFDPAATKVEFGRILKPGGTVALVWNKRDVTGNPFAVEYEALIHAFAPDYKDVGHQKLAPGDFEAFFASGEYERLEYMNEYWISLEELIGRATSSSYTPAAGSDAHVLFAQALTSLFTKHEQQDRVPFHYVTELYMGRV</sequence>
<dbReference type="PANTHER" id="PTHR44942:SF4">
    <property type="entry name" value="METHYLTRANSFERASE TYPE 11 DOMAIN-CONTAINING PROTEIN"/>
    <property type="match status" value="1"/>
</dbReference>
<dbReference type="RefSeq" id="WP_377495153.1">
    <property type="nucleotide sequence ID" value="NZ_JBHMDO010000024.1"/>
</dbReference>
<dbReference type="Gene3D" id="3.40.50.150">
    <property type="entry name" value="Vaccinia Virus protein VP39"/>
    <property type="match status" value="1"/>
</dbReference>
<reference evidence="5 6" key="1">
    <citation type="submission" date="2024-09" db="EMBL/GenBank/DDBJ databases">
        <authorList>
            <person name="Sun Q."/>
            <person name="Mori K."/>
        </authorList>
    </citation>
    <scope>NUCLEOTIDE SEQUENCE [LARGE SCALE GENOMIC DNA]</scope>
    <source>
        <strain evidence="5 6">TISTR 2452</strain>
    </source>
</reference>
<dbReference type="GO" id="GO:0008168">
    <property type="term" value="F:methyltransferase activity"/>
    <property type="evidence" value="ECO:0007669"/>
    <property type="project" value="UniProtKB-KW"/>
</dbReference>
<organism evidence="5 6">
    <name type="scientific">Paenibacillus aurantiacus</name>
    <dbReference type="NCBI Taxonomy" id="1936118"/>
    <lineage>
        <taxon>Bacteria</taxon>
        <taxon>Bacillati</taxon>
        <taxon>Bacillota</taxon>
        <taxon>Bacilli</taxon>
        <taxon>Bacillales</taxon>
        <taxon>Paenibacillaceae</taxon>
        <taxon>Paenibacillus</taxon>
    </lineage>
</organism>
<dbReference type="InterPro" id="IPR051052">
    <property type="entry name" value="Diverse_substrate_MTase"/>
</dbReference>
<proteinExistence type="inferred from homology"/>
<keyword evidence="2 5" id="KW-0489">Methyltransferase</keyword>
<dbReference type="GO" id="GO:0032259">
    <property type="term" value="P:methylation"/>
    <property type="evidence" value="ECO:0007669"/>
    <property type="project" value="UniProtKB-KW"/>
</dbReference>
<keyword evidence="3" id="KW-0808">Transferase</keyword>